<dbReference type="PROSITE" id="PS51161">
    <property type="entry name" value="ATP_CONE"/>
    <property type="match status" value="1"/>
</dbReference>
<dbReference type="PANTHER" id="PTHR30455:SF2">
    <property type="entry name" value="TRANSCRIPTIONAL REPRESSOR NRDR"/>
    <property type="match status" value="1"/>
</dbReference>
<evidence type="ECO:0000259" key="4">
    <source>
        <dbReference type="PROSITE" id="PS51161"/>
    </source>
</evidence>
<sequence length="297" mass="33992">MFRTVEVPTQPALDYFAVRRSSDHKLAPDPFSRATLRKDVFDILFKRKGPLDDSQIDAVVDNAIRRIERRLPKTRTHLTEEEYRKHKLLLGALPDTVISDAVEAELGDGDGGSFRMAELLYAMAIHGRNDNRPGWSDASAVLAWVHERYPDIHAENQRGHVRAHQWPRLAAPRRLDWRPETVLKRDGRRPVFAIKQLRKGVHAALWGREDADAKALIVAHLVLSDLRGQRIVQSTQISHSVLMHLRRVDDIGYLRWATIVKNISGVGEFANEATDLIYAPSPRLQVTKDWRHWARAK</sequence>
<dbReference type="Proteomes" id="UP000824166">
    <property type="component" value="Unassembled WGS sequence"/>
</dbReference>
<evidence type="ECO:0000256" key="2">
    <source>
        <dbReference type="ARBA" id="ARBA00022840"/>
    </source>
</evidence>
<reference evidence="5 6" key="1">
    <citation type="submission" date="2021-06" db="EMBL/GenBank/DDBJ databases">
        <authorList>
            <person name="Jeong J.W."/>
        </authorList>
    </citation>
    <scope>NUCLEOTIDE SEQUENCE [LARGE SCALE GENOMIC DNA]</scope>
    <source>
        <strain evidence="5 6">MMS21-TAE1-1</strain>
    </source>
</reference>
<protein>
    <recommendedName>
        <fullName evidence="4">ATP-cone domain-containing protein</fullName>
    </recommendedName>
</protein>
<gene>
    <name evidence="5" type="ORF">KSW38_16135</name>
</gene>
<dbReference type="Pfam" id="PF03477">
    <property type="entry name" value="ATP-cone"/>
    <property type="match status" value="1"/>
</dbReference>
<evidence type="ECO:0000256" key="3">
    <source>
        <dbReference type="PROSITE-ProRule" id="PRU00492"/>
    </source>
</evidence>
<keyword evidence="2 3" id="KW-0067">ATP-binding</keyword>
<organism evidence="5 6">
    <name type="scientific">Paenarthrobacter aromaticivorans</name>
    <dbReference type="NCBI Taxonomy" id="2849150"/>
    <lineage>
        <taxon>Bacteria</taxon>
        <taxon>Bacillati</taxon>
        <taxon>Actinomycetota</taxon>
        <taxon>Actinomycetes</taxon>
        <taxon>Micrococcales</taxon>
        <taxon>Micrococcaceae</taxon>
        <taxon>Paenarthrobacter</taxon>
    </lineage>
</organism>
<accession>A0ABS6IBN1</accession>
<dbReference type="EMBL" id="JAHOPC010000010">
    <property type="protein sequence ID" value="MBU8867817.1"/>
    <property type="molecule type" value="Genomic_DNA"/>
</dbReference>
<comment type="caution">
    <text evidence="5">The sequence shown here is derived from an EMBL/GenBank/DDBJ whole genome shotgun (WGS) entry which is preliminary data.</text>
</comment>
<dbReference type="PANTHER" id="PTHR30455">
    <property type="entry name" value="TRANSCRIPTIONAL REPRESSOR NRDR"/>
    <property type="match status" value="1"/>
</dbReference>
<evidence type="ECO:0000256" key="1">
    <source>
        <dbReference type="ARBA" id="ARBA00022741"/>
    </source>
</evidence>
<proteinExistence type="predicted"/>
<keyword evidence="6" id="KW-1185">Reference proteome</keyword>
<evidence type="ECO:0000313" key="5">
    <source>
        <dbReference type="EMBL" id="MBU8867817.1"/>
    </source>
</evidence>
<keyword evidence="1 3" id="KW-0547">Nucleotide-binding</keyword>
<evidence type="ECO:0000313" key="6">
    <source>
        <dbReference type="Proteomes" id="UP000824166"/>
    </source>
</evidence>
<name>A0ABS6IBN1_9MICC</name>
<feature type="domain" description="ATP-cone" evidence="4">
    <location>
        <begin position="180"/>
        <end position="268"/>
    </location>
</feature>
<dbReference type="RefSeq" id="WP_216925937.1">
    <property type="nucleotide sequence ID" value="NZ_JAHOPC010000010.1"/>
</dbReference>
<dbReference type="InterPro" id="IPR005144">
    <property type="entry name" value="ATP-cone_dom"/>
</dbReference>
<dbReference type="InterPro" id="IPR003796">
    <property type="entry name" value="RNR_NrdR-like"/>
</dbReference>